<dbReference type="Proteomes" id="UP000663868">
    <property type="component" value="Unassembled WGS sequence"/>
</dbReference>
<dbReference type="AlphaFoldDB" id="A0A820QBM5"/>
<organism evidence="2 3">
    <name type="scientific">Adineta steineri</name>
    <dbReference type="NCBI Taxonomy" id="433720"/>
    <lineage>
        <taxon>Eukaryota</taxon>
        <taxon>Metazoa</taxon>
        <taxon>Spiralia</taxon>
        <taxon>Gnathifera</taxon>
        <taxon>Rotifera</taxon>
        <taxon>Eurotatoria</taxon>
        <taxon>Bdelloidea</taxon>
        <taxon>Adinetida</taxon>
        <taxon>Adinetidae</taxon>
        <taxon>Adineta</taxon>
    </lineage>
</organism>
<name>A0A820QBM5_9BILA</name>
<dbReference type="EMBL" id="CAJOBB010027021">
    <property type="protein sequence ID" value="CAF4420100.1"/>
    <property type="molecule type" value="Genomic_DNA"/>
</dbReference>
<feature type="compositionally biased region" description="Low complexity" evidence="1">
    <location>
        <begin position="39"/>
        <end position="58"/>
    </location>
</feature>
<evidence type="ECO:0000313" key="2">
    <source>
        <dbReference type="EMBL" id="CAF4420100.1"/>
    </source>
</evidence>
<comment type="caution">
    <text evidence="2">The sequence shown here is derived from an EMBL/GenBank/DDBJ whole genome shotgun (WGS) entry which is preliminary data.</text>
</comment>
<protein>
    <submittedName>
        <fullName evidence="2">Uncharacterized protein</fullName>
    </submittedName>
</protein>
<accession>A0A820QBM5</accession>
<gene>
    <name evidence="2" type="ORF">KXQ929_LOCUS52135</name>
</gene>
<feature type="non-terminal residue" evidence="2">
    <location>
        <position position="1"/>
    </location>
</feature>
<proteinExistence type="predicted"/>
<feature type="region of interest" description="Disordered" evidence="1">
    <location>
        <begin position="39"/>
        <end position="68"/>
    </location>
</feature>
<reference evidence="2" key="1">
    <citation type="submission" date="2021-02" db="EMBL/GenBank/DDBJ databases">
        <authorList>
            <person name="Nowell W R."/>
        </authorList>
    </citation>
    <scope>NUCLEOTIDE SEQUENCE</scope>
</reference>
<sequence length="68" mass="6904">YTQQGGVDSLVTLAYVDQTKGVSGGLTGTITLKVDSTVGISSSSTSQTTTTTKASTSSKAHQQHGQRG</sequence>
<evidence type="ECO:0000313" key="3">
    <source>
        <dbReference type="Proteomes" id="UP000663868"/>
    </source>
</evidence>
<evidence type="ECO:0000256" key="1">
    <source>
        <dbReference type="SAM" id="MobiDB-lite"/>
    </source>
</evidence>